<dbReference type="InterPro" id="IPR050463">
    <property type="entry name" value="Gfo/Idh/MocA_oxidrdct_glycsds"/>
</dbReference>
<dbReference type="PANTHER" id="PTHR43818:SF11">
    <property type="entry name" value="BCDNA.GH03377"/>
    <property type="match status" value="1"/>
</dbReference>
<dbReference type="GO" id="GO:0000166">
    <property type="term" value="F:nucleotide binding"/>
    <property type="evidence" value="ECO:0007669"/>
    <property type="project" value="InterPro"/>
</dbReference>
<keyword evidence="5" id="KW-1185">Reference proteome</keyword>
<dbReference type="Gene3D" id="3.30.360.10">
    <property type="entry name" value="Dihydrodipicolinate Reductase, domain 2"/>
    <property type="match status" value="1"/>
</dbReference>
<dbReference type="InterPro" id="IPR000683">
    <property type="entry name" value="Gfo/Idh/MocA-like_OxRdtase_N"/>
</dbReference>
<keyword evidence="1" id="KW-0560">Oxidoreductase</keyword>
<evidence type="ECO:0000313" key="4">
    <source>
        <dbReference type="EMBL" id="GEO20231.1"/>
    </source>
</evidence>
<dbReference type="SUPFAM" id="SSF55347">
    <property type="entry name" value="Glyceraldehyde-3-phosphate dehydrogenase-like, C-terminal domain"/>
    <property type="match status" value="1"/>
</dbReference>
<dbReference type="Gene3D" id="3.40.50.720">
    <property type="entry name" value="NAD(P)-binding Rossmann-like Domain"/>
    <property type="match status" value="1"/>
</dbReference>
<sequence length="335" mass="36912">MKKFSSSQVNWGVIGAGSVCEKKSAPAMNKITDSSVVAVMRRNAEKAKDYAERHGVPKWYTDADALINDPEVNAVYIATPPGSHLELTRKAANAGKPVYVEKPMARNHAECLEMIKICEEAGVPLFVAYYRRTLPNFLKVKSLIEEGAIGEPRYLSVVIHHSKHTDEKDSPSNNWRIDPAVAGGGYFYDLGSHQLDYFDFLFGPLKEVNGIAANQSGTYPAEDIVLGSFSFESGVLGTGSWCFTTGETSQKDEIVIIGNKGEIRFPCFWGTSVTLKKDGKADEVFEFEMPENIQFFLIQSIVEELLGKGGKCPSTGISAARANWAMEQMTKNFNN</sequence>
<gene>
    <name evidence="4" type="ORF">CQA01_07650</name>
</gene>
<evidence type="ECO:0000259" key="2">
    <source>
        <dbReference type="Pfam" id="PF01408"/>
    </source>
</evidence>
<dbReference type="RefSeq" id="WP_146947132.1">
    <property type="nucleotide sequence ID" value="NZ_BJYV01000002.1"/>
</dbReference>
<dbReference type="SUPFAM" id="SSF51735">
    <property type="entry name" value="NAD(P)-binding Rossmann-fold domains"/>
    <property type="match status" value="1"/>
</dbReference>
<dbReference type="Proteomes" id="UP000321301">
    <property type="component" value="Unassembled WGS sequence"/>
</dbReference>
<accession>A0A512C7Q3</accession>
<organism evidence="4 5">
    <name type="scientific">Cyclobacterium qasimii</name>
    <dbReference type="NCBI Taxonomy" id="1350429"/>
    <lineage>
        <taxon>Bacteria</taxon>
        <taxon>Pseudomonadati</taxon>
        <taxon>Bacteroidota</taxon>
        <taxon>Cytophagia</taxon>
        <taxon>Cytophagales</taxon>
        <taxon>Cyclobacteriaceae</taxon>
        <taxon>Cyclobacterium</taxon>
    </lineage>
</organism>
<feature type="domain" description="Gfo/Idh/MocA-like oxidoreductase N-terminal" evidence="2">
    <location>
        <begin position="9"/>
        <end position="129"/>
    </location>
</feature>
<dbReference type="InterPro" id="IPR055170">
    <property type="entry name" value="GFO_IDH_MocA-like_dom"/>
</dbReference>
<reference evidence="4 5" key="1">
    <citation type="submission" date="2019-07" db="EMBL/GenBank/DDBJ databases">
        <title>Whole genome shotgun sequence of Cyclobacterium qasimii NBRC 106168.</title>
        <authorList>
            <person name="Hosoyama A."/>
            <person name="Uohara A."/>
            <person name="Ohji S."/>
            <person name="Ichikawa N."/>
        </authorList>
    </citation>
    <scope>NUCLEOTIDE SEQUENCE [LARGE SCALE GENOMIC DNA]</scope>
    <source>
        <strain evidence="4 5">NBRC 106168</strain>
    </source>
</reference>
<dbReference type="EMBL" id="BJYV01000002">
    <property type="protein sequence ID" value="GEO20231.1"/>
    <property type="molecule type" value="Genomic_DNA"/>
</dbReference>
<protein>
    <submittedName>
        <fullName evidence="4">Oxidoreductase</fullName>
    </submittedName>
</protein>
<dbReference type="PANTHER" id="PTHR43818">
    <property type="entry name" value="BCDNA.GH03377"/>
    <property type="match status" value="1"/>
</dbReference>
<name>A0A512C7Q3_9BACT</name>
<comment type="caution">
    <text evidence="4">The sequence shown here is derived from an EMBL/GenBank/DDBJ whole genome shotgun (WGS) entry which is preliminary data.</text>
</comment>
<evidence type="ECO:0000256" key="1">
    <source>
        <dbReference type="ARBA" id="ARBA00023002"/>
    </source>
</evidence>
<dbReference type="Pfam" id="PF22725">
    <property type="entry name" value="GFO_IDH_MocA_C3"/>
    <property type="match status" value="1"/>
</dbReference>
<feature type="domain" description="GFO/IDH/MocA-like oxidoreductase" evidence="3">
    <location>
        <begin position="137"/>
        <end position="264"/>
    </location>
</feature>
<dbReference type="GO" id="GO:0016491">
    <property type="term" value="F:oxidoreductase activity"/>
    <property type="evidence" value="ECO:0007669"/>
    <property type="project" value="UniProtKB-KW"/>
</dbReference>
<dbReference type="InterPro" id="IPR036291">
    <property type="entry name" value="NAD(P)-bd_dom_sf"/>
</dbReference>
<proteinExistence type="predicted"/>
<evidence type="ECO:0000259" key="3">
    <source>
        <dbReference type="Pfam" id="PF22725"/>
    </source>
</evidence>
<dbReference type="AlphaFoldDB" id="A0A512C7Q3"/>
<dbReference type="Pfam" id="PF01408">
    <property type="entry name" value="GFO_IDH_MocA"/>
    <property type="match status" value="1"/>
</dbReference>
<evidence type="ECO:0000313" key="5">
    <source>
        <dbReference type="Proteomes" id="UP000321301"/>
    </source>
</evidence>